<dbReference type="AlphaFoldDB" id="A0A3M7PX21"/>
<dbReference type="Proteomes" id="UP000276133">
    <property type="component" value="Unassembled WGS sequence"/>
</dbReference>
<accession>A0A3M7PX21</accession>
<name>A0A3M7PX21_BRAPC</name>
<evidence type="ECO:0000313" key="1">
    <source>
        <dbReference type="EMBL" id="RNA03696.1"/>
    </source>
</evidence>
<reference evidence="1 2" key="1">
    <citation type="journal article" date="2018" name="Sci. Rep.">
        <title>Genomic signatures of local adaptation to the degree of environmental predictability in rotifers.</title>
        <authorList>
            <person name="Franch-Gras L."/>
            <person name="Hahn C."/>
            <person name="Garcia-Roger E.M."/>
            <person name="Carmona M.J."/>
            <person name="Serra M."/>
            <person name="Gomez A."/>
        </authorList>
    </citation>
    <scope>NUCLEOTIDE SEQUENCE [LARGE SCALE GENOMIC DNA]</scope>
    <source>
        <strain evidence="1">HYR1</strain>
    </source>
</reference>
<protein>
    <submittedName>
        <fullName evidence="1">Uncharacterized protein</fullName>
    </submittedName>
</protein>
<proteinExistence type="predicted"/>
<gene>
    <name evidence="1" type="ORF">BpHYR1_006180</name>
</gene>
<evidence type="ECO:0000313" key="2">
    <source>
        <dbReference type="Proteomes" id="UP000276133"/>
    </source>
</evidence>
<keyword evidence="2" id="KW-1185">Reference proteome</keyword>
<sequence length="70" mass="8575">MKHPIKINHQICADKNYDVKIKIFYLHLIKNFVDLKFGLEIKKHFMIKTNKIQINEILFAYDPFNEHMYH</sequence>
<organism evidence="1 2">
    <name type="scientific">Brachionus plicatilis</name>
    <name type="common">Marine rotifer</name>
    <name type="synonym">Brachionus muelleri</name>
    <dbReference type="NCBI Taxonomy" id="10195"/>
    <lineage>
        <taxon>Eukaryota</taxon>
        <taxon>Metazoa</taxon>
        <taxon>Spiralia</taxon>
        <taxon>Gnathifera</taxon>
        <taxon>Rotifera</taxon>
        <taxon>Eurotatoria</taxon>
        <taxon>Monogononta</taxon>
        <taxon>Pseudotrocha</taxon>
        <taxon>Ploima</taxon>
        <taxon>Brachionidae</taxon>
        <taxon>Brachionus</taxon>
    </lineage>
</organism>
<comment type="caution">
    <text evidence="1">The sequence shown here is derived from an EMBL/GenBank/DDBJ whole genome shotgun (WGS) entry which is preliminary data.</text>
</comment>
<dbReference type="EMBL" id="REGN01008389">
    <property type="protein sequence ID" value="RNA03696.1"/>
    <property type="molecule type" value="Genomic_DNA"/>
</dbReference>